<comment type="caution">
    <text evidence="1">The sequence shown here is derived from an EMBL/GenBank/DDBJ whole genome shotgun (WGS) entry which is preliminary data.</text>
</comment>
<dbReference type="RefSeq" id="XP_060385688.1">
    <property type="nucleotide sequence ID" value="XM_060519482.1"/>
</dbReference>
<proteinExistence type="predicted"/>
<organism evidence="1 2">
    <name type="scientific">Colletotrichum tamarilloi</name>
    <dbReference type="NCBI Taxonomy" id="1209934"/>
    <lineage>
        <taxon>Eukaryota</taxon>
        <taxon>Fungi</taxon>
        <taxon>Dikarya</taxon>
        <taxon>Ascomycota</taxon>
        <taxon>Pezizomycotina</taxon>
        <taxon>Sordariomycetes</taxon>
        <taxon>Hypocreomycetidae</taxon>
        <taxon>Glomerellales</taxon>
        <taxon>Glomerellaceae</taxon>
        <taxon>Colletotrichum</taxon>
        <taxon>Colletotrichum acutatum species complex</taxon>
    </lineage>
</organism>
<dbReference type="EMBL" id="MLFU01000008">
    <property type="protein sequence ID" value="KAK1506112.1"/>
    <property type="molecule type" value="Genomic_DNA"/>
</dbReference>
<evidence type="ECO:0000313" key="1">
    <source>
        <dbReference type="EMBL" id="KAK1506112.1"/>
    </source>
</evidence>
<gene>
    <name evidence="1" type="ORF">CTAM01_03447</name>
</gene>
<dbReference type="GeneID" id="85403720"/>
<evidence type="ECO:0000313" key="2">
    <source>
        <dbReference type="Proteomes" id="UP001227543"/>
    </source>
</evidence>
<dbReference type="Proteomes" id="UP001227543">
    <property type="component" value="Unassembled WGS sequence"/>
</dbReference>
<accession>A0ABQ9RK67</accession>
<protein>
    <submittedName>
        <fullName evidence="1">Uncharacterized protein</fullName>
    </submittedName>
</protein>
<keyword evidence="2" id="KW-1185">Reference proteome</keyword>
<name>A0ABQ9RK67_9PEZI</name>
<reference evidence="1 2" key="1">
    <citation type="submission" date="2016-10" db="EMBL/GenBank/DDBJ databases">
        <title>The genome sequence of Colletotrichum fioriniae PJ7.</title>
        <authorList>
            <person name="Baroncelli R."/>
        </authorList>
    </citation>
    <scope>NUCLEOTIDE SEQUENCE [LARGE SCALE GENOMIC DNA]</scope>
    <source>
        <strain evidence="1 2">Tom-12</strain>
    </source>
</reference>
<sequence length="70" mass="8033">MLAYLNLEGETIQTASNQPACVPDCRFSARLTDWRCPFTITYLGRRATALPACLALQLKDKHYKTRYIPR</sequence>